<dbReference type="EMBL" id="SSUX01000011">
    <property type="protein sequence ID" value="THJ43699.1"/>
    <property type="molecule type" value="Genomic_DNA"/>
</dbReference>
<organism evidence="1 2">
    <name type="scientific">Aeromonas veronii</name>
    <dbReference type="NCBI Taxonomy" id="654"/>
    <lineage>
        <taxon>Bacteria</taxon>
        <taxon>Pseudomonadati</taxon>
        <taxon>Pseudomonadota</taxon>
        <taxon>Gammaproteobacteria</taxon>
        <taxon>Aeromonadales</taxon>
        <taxon>Aeromonadaceae</taxon>
        <taxon>Aeromonas</taxon>
    </lineage>
</organism>
<comment type="caution">
    <text evidence="1">The sequence shown here is derived from an EMBL/GenBank/DDBJ whole genome shotgun (WGS) entry which is preliminary data.</text>
</comment>
<evidence type="ECO:0000313" key="1">
    <source>
        <dbReference type="EMBL" id="THJ43699.1"/>
    </source>
</evidence>
<accession>A0A4S5CDV7</accession>
<gene>
    <name evidence="1" type="ORF">E8Q35_15455</name>
</gene>
<dbReference type="RefSeq" id="WP_136502138.1">
    <property type="nucleotide sequence ID" value="NZ_SSUX01000011.1"/>
</dbReference>
<sequence>MRILCSLDGGEVDDLSQALVDKSHPLHFKDENQVKLQKDFLVMARNEFCTIKGQGGLAVNTERMTEHYGINTESVRKYREQVDHLFSSTAKGTLSDEDARKAIQMIGFSESDFLDQLNNAIAQDQNSQQLRIKTEMDAFGIPKPKM</sequence>
<reference evidence="1 2" key="1">
    <citation type="submission" date="2019-04" db="EMBL/GenBank/DDBJ databases">
        <title>Comparative genomics of Aeromonas veronii strains pathogenic to fish.</title>
        <authorList>
            <person name="Cascarano M.C."/>
            <person name="Smyrli M."/>
            <person name="Katharios P."/>
        </authorList>
    </citation>
    <scope>NUCLEOTIDE SEQUENCE [LARGE SCALE GENOMIC DNA]</scope>
    <source>
        <strain evidence="1 2">XU1</strain>
    </source>
</reference>
<name>A0A4S5CDV7_AERVE</name>
<protein>
    <submittedName>
        <fullName evidence="1">Uncharacterized protein</fullName>
    </submittedName>
</protein>
<proteinExistence type="predicted"/>
<dbReference type="AlphaFoldDB" id="A0A4S5CDV7"/>
<evidence type="ECO:0000313" key="2">
    <source>
        <dbReference type="Proteomes" id="UP000309618"/>
    </source>
</evidence>
<dbReference type="Proteomes" id="UP000309618">
    <property type="component" value="Unassembled WGS sequence"/>
</dbReference>